<dbReference type="GO" id="GO:0140662">
    <property type="term" value="F:ATP-dependent protein folding chaperone"/>
    <property type="evidence" value="ECO:0007669"/>
    <property type="project" value="InterPro"/>
</dbReference>
<dbReference type="PRINTS" id="PR00304">
    <property type="entry name" value="TCOMPLEXTCP1"/>
</dbReference>
<dbReference type="InterPro" id="IPR002423">
    <property type="entry name" value="Cpn60/GroEL/TCP-1"/>
</dbReference>
<dbReference type="Pfam" id="PF00118">
    <property type="entry name" value="Cpn60_TCP1"/>
    <property type="match status" value="1"/>
</dbReference>
<sequence>MAQLAGQPVVILPEGTQRYVGRDAQRLNILAARIIAETVRTTLGPKGMDKMLVDSLGDIVITNDGATILDEMDIQHPAAKMMVEVAKTQDKEAGDGTTTAVVIAGELLRKAEELLDQNIHPSIIIKGYALAAEKAQEILDSIAKDVDVEDVETLKKAAMTAITGKAAEEEREYLAEIAVEAVRQVAEKVDGKYKVDLDNIKFEKKEGGAVSDTQLIKGVVIDKEVVHPGMPKRVENAKIALINEALEVKETETDAEIRITSPEQLQAFLEQEERMLKEMVDKIKEVGANVVFVQKGIDDLAQHYLAKYGIMAVRRVKKSDMEKLAKATGAKIVTNIRDLTPEDLGEAELVEQRKVAGENMIFVEGCKNPKAVTILIRGGTEHVVDEVERALEDAVKVVKDIIEDGKIVAAGGAPEIELAIRLDEYAKEVGGKEQLAIEAFAEALKVIPRTLAENAGLDPIETLVKVIAAHKEKGPTIGVDVFEGEPADMMERGVIAPVRVPKQAIKSASEAAIMILRIDDVIAASKLEKDKEGGKGGSEDFSSDLD</sequence>
<dbReference type="Gene3D" id="3.30.260.10">
    <property type="entry name" value="TCP-1-like chaperonin intermediate domain"/>
    <property type="match status" value="1"/>
</dbReference>
<dbReference type="SUPFAM" id="SSF52029">
    <property type="entry name" value="GroEL apical domain-like"/>
    <property type="match status" value="1"/>
</dbReference>
<dbReference type="InterPro" id="IPR027413">
    <property type="entry name" value="GROEL-like_equatorial_sf"/>
</dbReference>
<reference evidence="8 9" key="1">
    <citation type="submission" date="2016-03" db="EMBL/GenBank/DDBJ databases">
        <title>Complete genome sequence of Thermococcus gorgonarius.</title>
        <authorList>
            <person name="Oger P.M."/>
        </authorList>
    </citation>
    <scope>NUCLEOTIDE SEQUENCE [LARGE SCALE GENOMIC DNA]</scope>
    <source>
        <strain evidence="8 9">W-12</strain>
    </source>
</reference>
<dbReference type="RefSeq" id="WP_088885919.1">
    <property type="nucleotide sequence ID" value="NZ_CP014855.1"/>
</dbReference>
<dbReference type="Proteomes" id="UP000250134">
    <property type="component" value="Chromosome"/>
</dbReference>
<dbReference type="InterPro" id="IPR002194">
    <property type="entry name" value="Chaperonin_TCP-1_CS"/>
</dbReference>
<organism evidence="8 9">
    <name type="scientific">Thermococcus gorgonarius</name>
    <dbReference type="NCBI Taxonomy" id="71997"/>
    <lineage>
        <taxon>Archaea</taxon>
        <taxon>Methanobacteriati</taxon>
        <taxon>Methanobacteriota</taxon>
        <taxon>Thermococci</taxon>
        <taxon>Thermococcales</taxon>
        <taxon>Thermococcaceae</taxon>
        <taxon>Thermococcus</taxon>
    </lineage>
</organism>
<dbReference type="OrthoDB" id="9362at2157"/>
<evidence type="ECO:0000313" key="9">
    <source>
        <dbReference type="Proteomes" id="UP000250134"/>
    </source>
</evidence>
<dbReference type="GO" id="GO:0016887">
    <property type="term" value="F:ATP hydrolysis activity"/>
    <property type="evidence" value="ECO:0007669"/>
    <property type="project" value="InterPro"/>
</dbReference>
<keyword evidence="5 7" id="KW-0067">ATP-binding</keyword>
<dbReference type="PROSITE" id="PS00750">
    <property type="entry name" value="TCP1_1"/>
    <property type="match status" value="1"/>
</dbReference>
<dbReference type="SUPFAM" id="SSF54849">
    <property type="entry name" value="GroEL-intermediate domain like"/>
    <property type="match status" value="1"/>
</dbReference>
<keyword evidence="6 7" id="KW-0143">Chaperone</keyword>
<dbReference type="NCBIfam" id="TIGR02339">
    <property type="entry name" value="thermosome_arch"/>
    <property type="match status" value="1"/>
</dbReference>
<proteinExistence type="inferred from homology"/>
<dbReference type="InterPro" id="IPR027410">
    <property type="entry name" value="TCP-1-like_intermed_sf"/>
</dbReference>
<evidence type="ECO:0000256" key="5">
    <source>
        <dbReference type="ARBA" id="ARBA00022840"/>
    </source>
</evidence>
<keyword evidence="9" id="KW-1185">Reference proteome</keyword>
<dbReference type="InterPro" id="IPR054827">
    <property type="entry name" value="thermosome_alpha"/>
</dbReference>
<accession>A0A2Z2M682</accession>
<dbReference type="NCBIfam" id="NF041082">
    <property type="entry name" value="thermosome_alpha"/>
    <property type="match status" value="1"/>
</dbReference>
<evidence type="ECO:0000256" key="2">
    <source>
        <dbReference type="ARBA" id="ARBA00008020"/>
    </source>
</evidence>
<dbReference type="GeneID" id="33332665"/>
<dbReference type="SUPFAM" id="SSF48592">
    <property type="entry name" value="GroEL equatorial domain-like"/>
    <property type="match status" value="1"/>
</dbReference>
<dbReference type="NCBIfam" id="NF041083">
    <property type="entry name" value="thermosome_beta"/>
    <property type="match status" value="1"/>
</dbReference>
<dbReference type="PANTHER" id="PTHR11353">
    <property type="entry name" value="CHAPERONIN"/>
    <property type="match status" value="1"/>
</dbReference>
<dbReference type="InterPro" id="IPR012714">
    <property type="entry name" value="Thermosome_arc"/>
</dbReference>
<dbReference type="AlphaFoldDB" id="A0A2Z2M682"/>
<gene>
    <name evidence="8" type="ORF">A3K92_08885</name>
</gene>
<name>A0A2Z2M682_THEGO</name>
<evidence type="ECO:0000256" key="7">
    <source>
        <dbReference type="RuleBase" id="RU004187"/>
    </source>
</evidence>
<dbReference type="PROSITE" id="PS00751">
    <property type="entry name" value="TCP1_2"/>
    <property type="match status" value="1"/>
</dbReference>
<evidence type="ECO:0000256" key="4">
    <source>
        <dbReference type="ARBA" id="ARBA00022741"/>
    </source>
</evidence>
<evidence type="ECO:0000256" key="3">
    <source>
        <dbReference type="ARBA" id="ARBA00011794"/>
    </source>
</evidence>
<dbReference type="EMBL" id="CP014855">
    <property type="protein sequence ID" value="ASJ01587.1"/>
    <property type="molecule type" value="Genomic_DNA"/>
</dbReference>
<dbReference type="CDD" id="cd03343">
    <property type="entry name" value="cpn60"/>
    <property type="match status" value="1"/>
</dbReference>
<dbReference type="Gene3D" id="3.50.7.10">
    <property type="entry name" value="GroEL"/>
    <property type="match status" value="1"/>
</dbReference>
<evidence type="ECO:0000256" key="6">
    <source>
        <dbReference type="ARBA" id="ARBA00023186"/>
    </source>
</evidence>
<dbReference type="GO" id="GO:0005524">
    <property type="term" value="F:ATP binding"/>
    <property type="evidence" value="ECO:0007669"/>
    <property type="project" value="UniProtKB-KW"/>
</dbReference>
<evidence type="ECO:0000256" key="1">
    <source>
        <dbReference type="ARBA" id="ARBA00002462"/>
    </source>
</evidence>
<dbReference type="Gene3D" id="1.10.560.10">
    <property type="entry name" value="GroEL-like equatorial domain"/>
    <property type="match status" value="1"/>
</dbReference>
<dbReference type="GO" id="GO:0051082">
    <property type="term" value="F:unfolded protein binding"/>
    <property type="evidence" value="ECO:0007669"/>
    <property type="project" value="InterPro"/>
</dbReference>
<keyword evidence="4 7" id="KW-0547">Nucleotide-binding</keyword>
<protein>
    <submittedName>
        <fullName evidence="8">Thermosome subunit</fullName>
    </submittedName>
</protein>
<dbReference type="PROSITE" id="PS00995">
    <property type="entry name" value="TCP1_3"/>
    <property type="match status" value="1"/>
</dbReference>
<comment type="function">
    <text evidence="1">Molecular chaperone; binds unfolded polypeptides in vitro, and has a weak ATPase activity.</text>
</comment>
<evidence type="ECO:0000313" key="8">
    <source>
        <dbReference type="EMBL" id="ASJ01587.1"/>
    </source>
</evidence>
<comment type="similarity">
    <text evidence="2 7">Belongs to the TCP-1 chaperonin family.</text>
</comment>
<dbReference type="InterPro" id="IPR017998">
    <property type="entry name" value="Chaperone_TCP-1"/>
</dbReference>
<dbReference type="KEGG" id="tgg:A3K92_08885"/>
<comment type="subunit">
    <text evidence="3">Forms a Heterooligomeric complex of two stacked eight-membered rings.</text>
</comment>
<dbReference type="InterPro" id="IPR053374">
    <property type="entry name" value="TCP-1_chaperonin"/>
</dbReference>
<dbReference type="InterPro" id="IPR027409">
    <property type="entry name" value="GroEL-like_apical_dom_sf"/>
</dbReference>